<accession>A0A8C4YGD9</accession>
<dbReference type="FunFam" id="3.90.70.10:FF:000041">
    <property type="entry name" value="Inactive ubiquitin carboxyl-terminal hydrolase 53"/>
    <property type="match status" value="1"/>
</dbReference>
<feature type="region of interest" description="Disordered" evidence="4">
    <location>
        <begin position="1019"/>
        <end position="1040"/>
    </location>
</feature>
<feature type="region of interest" description="Disordered" evidence="4">
    <location>
        <begin position="385"/>
        <end position="584"/>
    </location>
</feature>
<reference evidence="6" key="2">
    <citation type="submission" date="2025-08" db="UniProtKB">
        <authorList>
            <consortium name="Ensembl"/>
        </authorList>
    </citation>
    <scope>IDENTIFICATION</scope>
</reference>
<keyword evidence="7" id="KW-1185">Reference proteome</keyword>
<dbReference type="GO" id="GO:0016579">
    <property type="term" value="P:protein deubiquitination"/>
    <property type="evidence" value="ECO:0007669"/>
    <property type="project" value="InterPro"/>
</dbReference>
<evidence type="ECO:0000313" key="7">
    <source>
        <dbReference type="Proteomes" id="UP000694390"/>
    </source>
</evidence>
<dbReference type="GeneTree" id="ENSGT00940000156337"/>
<feature type="compositionally biased region" description="Basic and acidic residues" evidence="4">
    <location>
        <begin position="386"/>
        <end position="411"/>
    </location>
</feature>
<dbReference type="GO" id="GO:0010996">
    <property type="term" value="P:response to auditory stimulus"/>
    <property type="evidence" value="ECO:0007669"/>
    <property type="project" value="TreeGrafter"/>
</dbReference>
<dbReference type="InterPro" id="IPR028889">
    <property type="entry name" value="USP"/>
</dbReference>
<dbReference type="InterPro" id="IPR052398">
    <property type="entry name" value="Ubiquitin_hydrolase_53/54"/>
</dbReference>
<dbReference type="Proteomes" id="UP000694390">
    <property type="component" value="Chromosome 5"/>
</dbReference>
<keyword evidence="3" id="KW-0378">Hydrolase</keyword>
<evidence type="ECO:0000313" key="6">
    <source>
        <dbReference type="Ensembl" id="ENSGEVP00005025024.1"/>
    </source>
</evidence>
<protein>
    <submittedName>
        <fullName evidence="6">Ubiquitin specific peptidase 53</fullName>
    </submittedName>
</protein>
<reference evidence="6" key="1">
    <citation type="submission" date="2019-06" db="EMBL/GenBank/DDBJ databases">
        <title>G10K-VGP Goodes thornscrub tortoise genome, primary haplotype.</title>
        <authorList>
            <person name="Murphy B."/>
            <person name="Edwards T."/>
            <person name="Rhie A."/>
            <person name="Koren S."/>
            <person name="Phillippy A."/>
            <person name="Fedrigo O."/>
            <person name="Haase B."/>
            <person name="Mountcastle J."/>
            <person name="Lewin H."/>
            <person name="Damas J."/>
            <person name="Howe K."/>
            <person name="Formenti G."/>
            <person name="Myers G."/>
            <person name="Durbin R."/>
            <person name="Jarvis E.D."/>
        </authorList>
    </citation>
    <scope>NUCLEOTIDE SEQUENCE [LARGE SCALE GENOMIC DNA]</scope>
</reference>
<dbReference type="OrthoDB" id="205782at2759"/>
<dbReference type="GO" id="GO:0007605">
    <property type="term" value="P:sensory perception of sound"/>
    <property type="evidence" value="ECO:0007669"/>
    <property type="project" value="TreeGrafter"/>
</dbReference>
<name>A0A8C4YGD9_9SAUR</name>
<dbReference type="InterPro" id="IPR038765">
    <property type="entry name" value="Papain-like_cys_pep_sf"/>
</dbReference>
<evidence type="ECO:0000259" key="5">
    <source>
        <dbReference type="PROSITE" id="PS50235"/>
    </source>
</evidence>
<comment type="similarity">
    <text evidence="1">Belongs to the peptidase C19 family.</text>
</comment>
<organism evidence="6 7">
    <name type="scientific">Gopherus evgoodei</name>
    <name type="common">Goodes thornscrub tortoise</name>
    <dbReference type="NCBI Taxonomy" id="1825980"/>
    <lineage>
        <taxon>Eukaryota</taxon>
        <taxon>Metazoa</taxon>
        <taxon>Chordata</taxon>
        <taxon>Craniata</taxon>
        <taxon>Vertebrata</taxon>
        <taxon>Euteleostomi</taxon>
        <taxon>Archelosauria</taxon>
        <taxon>Testudinata</taxon>
        <taxon>Testudines</taxon>
        <taxon>Cryptodira</taxon>
        <taxon>Durocryptodira</taxon>
        <taxon>Testudinoidea</taxon>
        <taxon>Testudinidae</taxon>
        <taxon>Gopherus</taxon>
    </lineage>
</organism>
<dbReference type="CDD" id="cd02257">
    <property type="entry name" value="Peptidase_C19"/>
    <property type="match status" value="1"/>
</dbReference>
<feature type="compositionally biased region" description="Polar residues" evidence="4">
    <location>
        <begin position="545"/>
        <end position="557"/>
    </location>
</feature>
<feature type="compositionally biased region" description="Polar residues" evidence="4">
    <location>
        <begin position="525"/>
        <end position="535"/>
    </location>
</feature>
<dbReference type="InterPro" id="IPR001394">
    <property type="entry name" value="Peptidase_C19_UCH"/>
</dbReference>
<dbReference type="AlphaFoldDB" id="A0A8C4YGD9"/>
<reference evidence="6" key="3">
    <citation type="submission" date="2025-09" db="UniProtKB">
        <authorList>
            <consortium name="Ensembl"/>
        </authorList>
    </citation>
    <scope>IDENTIFICATION</scope>
</reference>
<evidence type="ECO:0000256" key="2">
    <source>
        <dbReference type="ARBA" id="ARBA00022786"/>
    </source>
</evidence>
<evidence type="ECO:0000256" key="4">
    <source>
        <dbReference type="SAM" id="MobiDB-lite"/>
    </source>
</evidence>
<sequence>MAWAKFLRKSAGNLGKVYQPGSMLSLAPTKGLLNEPGQNSCFLNSAVQENILERIHFHIVPSCETDMCTSKSCITHQKFAMTLYEQCVCRSCGASSDPLPFTEFVRYISTTALCNEVDRMMERHERLKPEMFAELLQAANTTDDFRKCPSNCGQKIKIRRVLMNCPEIVTIGLVWDSEHSDLTEDVMRNLATQLYLPGLFYRVTDEQAKTSELFLVGMICYTSRHYCAFAFHTKSCKWVLFDDANVKEVGTKWKDVVSKCIRCHFQPLLLFYTNPDGTAVSTEDAPKHIIHWSHHKAAAGDDLGFEKSSVPKSDHTKENGFGECAGQKSIKKFQTDSSAFSRSHIQASGGRVPVKLGHSEQKDKLKDISKECAQKAVDMRNFSSYLRKDADRGPRRDSGRHRDLIGEDRSHFKSGSPPAGNGFRHYTDQRLYGSQGRGPYKHERVPNQTRPSARVLGSNKREVFPAGEKMISRVRADSATGYDTDSSQDSREKGSISRSRNRGWKPMRETLNVDSIFIETEKQQHSPQHKTNPSSKPKHEKERSFNNWPKENQTQKGLMTIYEDETKQETGSRSSLDSEGKGNTEKIQGFTERQVHADSWQMQRTESGYESSDHISNESANLDSPIVEGTSPLDIKGIKETVSCSDQNLSIKYTESVLQSTSQQNRNYFDDLRKDQMNMEANYRPHINRPHINFPSESQLQMHSPPLKRAEMPHKKIFPSSTLQPNFKDHMKRETKIGKLDEQSSSERLNPDKFEKISMPVYSADSSAHPYNTELLVVCGKRVNNNEFLSSSELQSPHTRTLGSKSGLVSLVQQTLLEQSHTELSSSGERADQSFGTTNNLQIPEVIYQNLPPPLPPKKYTLNVSLGSKNESTADVKLPEVLQSNPSSFERQTAIASKSASEGAFTNEERFKETFQGNEHTIRKLDSAPRSSVNDCQTVSGSIFNKGSQHTGQSVSSPDANDSVSLTTYFSVDSCMTDTYRMKYHQRPKLYFADSGFHKDKHLPPTGIDLGIVYHGTLDSSHPTSEQRYKPSMEGIHCSR</sequence>
<dbReference type="GO" id="GO:0004843">
    <property type="term" value="F:cysteine-type deubiquitinase activity"/>
    <property type="evidence" value="ECO:0007669"/>
    <property type="project" value="InterPro"/>
</dbReference>
<gene>
    <name evidence="6" type="primary">USP53</name>
</gene>
<feature type="compositionally biased region" description="Basic and acidic residues" evidence="4">
    <location>
        <begin position="564"/>
        <end position="584"/>
    </location>
</feature>
<evidence type="ECO:0000256" key="1">
    <source>
        <dbReference type="ARBA" id="ARBA00009085"/>
    </source>
</evidence>
<dbReference type="PANTHER" id="PTHR22975:SF6">
    <property type="entry name" value="INACTIVE UBIQUITIN CARBOXYL-TERMINAL HYDROLASE 53"/>
    <property type="match status" value="1"/>
</dbReference>
<dbReference type="SUPFAM" id="SSF54001">
    <property type="entry name" value="Cysteine proteinases"/>
    <property type="match status" value="1"/>
</dbReference>
<feature type="domain" description="USP" evidence="5">
    <location>
        <begin position="1"/>
        <end position="275"/>
    </location>
</feature>
<dbReference type="PANTHER" id="PTHR22975">
    <property type="entry name" value="UBIQUITIN SPECIFIC PROTEINASE"/>
    <property type="match status" value="1"/>
</dbReference>
<keyword evidence="2" id="KW-0833">Ubl conjugation pathway</keyword>
<proteinExistence type="inferred from homology"/>
<dbReference type="Pfam" id="PF00443">
    <property type="entry name" value="UCH"/>
    <property type="match status" value="1"/>
</dbReference>
<dbReference type="PROSITE" id="PS50235">
    <property type="entry name" value="USP_3"/>
    <property type="match status" value="1"/>
</dbReference>
<dbReference type="GO" id="GO:0005911">
    <property type="term" value="C:cell-cell junction"/>
    <property type="evidence" value="ECO:0007669"/>
    <property type="project" value="TreeGrafter"/>
</dbReference>
<dbReference type="Ensembl" id="ENSGEVT00005026309.1">
    <property type="protein sequence ID" value="ENSGEVP00005025024.1"/>
    <property type="gene ID" value="ENSGEVG00005017738.1"/>
</dbReference>
<evidence type="ECO:0000256" key="3">
    <source>
        <dbReference type="ARBA" id="ARBA00022801"/>
    </source>
</evidence>
<dbReference type="Gene3D" id="3.90.70.10">
    <property type="entry name" value="Cysteine proteinases"/>
    <property type="match status" value="1"/>
</dbReference>